<proteinExistence type="predicted"/>
<evidence type="ECO:0000313" key="2">
    <source>
        <dbReference type="Proteomes" id="UP001186974"/>
    </source>
</evidence>
<organism evidence="1 2">
    <name type="scientific">Coniosporium uncinatum</name>
    <dbReference type="NCBI Taxonomy" id="93489"/>
    <lineage>
        <taxon>Eukaryota</taxon>
        <taxon>Fungi</taxon>
        <taxon>Dikarya</taxon>
        <taxon>Ascomycota</taxon>
        <taxon>Pezizomycotina</taxon>
        <taxon>Dothideomycetes</taxon>
        <taxon>Dothideomycetes incertae sedis</taxon>
        <taxon>Coniosporium</taxon>
    </lineage>
</organism>
<keyword evidence="2" id="KW-1185">Reference proteome</keyword>
<reference evidence="1" key="1">
    <citation type="submission" date="2024-09" db="EMBL/GenBank/DDBJ databases">
        <title>Black Yeasts Isolated from many extreme environments.</title>
        <authorList>
            <person name="Coleine C."/>
            <person name="Stajich J.E."/>
            <person name="Selbmann L."/>
        </authorList>
    </citation>
    <scope>NUCLEOTIDE SEQUENCE</scope>
    <source>
        <strain evidence="1">CCFEE 5737</strain>
    </source>
</reference>
<comment type="caution">
    <text evidence="1">The sequence shown here is derived from an EMBL/GenBank/DDBJ whole genome shotgun (WGS) entry which is preliminary data.</text>
</comment>
<dbReference type="EMBL" id="JAWDJW010002527">
    <property type="protein sequence ID" value="KAK3077767.1"/>
    <property type="molecule type" value="Genomic_DNA"/>
</dbReference>
<sequence length="355" mass="38577">MSPSPVTNEKQRPLVLITGANGTIGFANLLLLLTHNYRVRCALRRPSAITQITSSPLITPYLPNLTFILVPSIAAPNAYDAAAQDVTFIIHTAGAIPLPSANPITDVLEPYVEGTANMLSAALKSLSVKRLVVTGAMAGLVDPATLWAEGNNAPKPRLSETSRPPDLPDDVVIDHPPKAYMVGKNRAMTMLSGFAEQHPEAHFDVVQVVPGTVTGGMDLVETREEARRKMDRVSSGALFGETYGNRFFGVVGVADCARCHVGALDVGRVRGGEMLVAAWTSVGRDVGWFWRDAVERIEGQFAEEVDDGVYTLGRKPFTMLVQVDSRRTEEMLGIEFQSFGDQIVRAAEWYRDLKG</sequence>
<accession>A0ACC3DMN3</accession>
<name>A0ACC3DMN3_9PEZI</name>
<dbReference type="Proteomes" id="UP001186974">
    <property type="component" value="Unassembled WGS sequence"/>
</dbReference>
<evidence type="ECO:0000313" key="1">
    <source>
        <dbReference type="EMBL" id="KAK3077767.1"/>
    </source>
</evidence>
<gene>
    <name evidence="1" type="ORF">LTS18_009365</name>
</gene>
<protein>
    <submittedName>
        <fullName evidence="1">Uncharacterized protein</fullName>
    </submittedName>
</protein>